<proteinExistence type="predicted"/>
<dbReference type="Pfam" id="PF02954">
    <property type="entry name" value="HTH_8"/>
    <property type="match status" value="1"/>
</dbReference>
<accession>A0A538TII1</accession>
<dbReference type="PROSITE" id="PS50045">
    <property type="entry name" value="SIGMA54_INTERACT_4"/>
    <property type="match status" value="1"/>
</dbReference>
<dbReference type="SUPFAM" id="SSF52172">
    <property type="entry name" value="CheY-like"/>
    <property type="match status" value="1"/>
</dbReference>
<evidence type="ECO:0000256" key="3">
    <source>
        <dbReference type="ARBA" id="ARBA00023015"/>
    </source>
</evidence>
<sequence length="505" mass="54911">MLCPVGGKRGSRNALNLNVAIIMPPGPERDDLVQRVEANGCAVQVADDVSQLLARGGDEGCSVGILDFGDALAGGSSNGAATNGAASGDAGGSAPDQGTRREAVRLLKQRSPRMQLALWLDRSAAAEGAEMNQLGIRNIFLKPIRFEPIDTLLKAAGRSASQHAREQRETARVQEEFRFDRIVGKSAQIHESIELARNVARSGATSVLVLGESGVGKELFARAIHGESPRSRGPFMEINCAAIPRELLESELFGHEKGAFTDATQLRVGLFEAAEHGSVFLDEVAELPLTLQAKLLKFLDSKIVRRVGGSRDIQVDVRILAATNRSLIDEVRQARFREDLYYRLNVVPIEIPPLRERDGDAALLATLFVERVGRKLGKNVRLTAQAERDIARYPWPGNVRELMNVIERAVLLTHGDEIGPAELAIPKLRERAHEPADPADIGIRIPPEGISLVAVEKVVIEEALNLARGNVVEAARLLHIGRGSLRCKMRRHGLTREEPVRASVA</sequence>
<dbReference type="InterPro" id="IPR009057">
    <property type="entry name" value="Homeodomain-like_sf"/>
</dbReference>
<dbReference type="PRINTS" id="PR01590">
    <property type="entry name" value="HTHFIS"/>
</dbReference>
<dbReference type="CDD" id="cd00009">
    <property type="entry name" value="AAA"/>
    <property type="match status" value="1"/>
</dbReference>
<dbReference type="InterPro" id="IPR002078">
    <property type="entry name" value="Sigma_54_int"/>
</dbReference>
<dbReference type="AlphaFoldDB" id="A0A538TII1"/>
<evidence type="ECO:0000256" key="4">
    <source>
        <dbReference type="ARBA" id="ARBA00023125"/>
    </source>
</evidence>
<evidence type="ECO:0000313" key="8">
    <source>
        <dbReference type="Proteomes" id="UP000317691"/>
    </source>
</evidence>
<name>A0A538TII1_UNCEI</name>
<dbReference type="EMBL" id="VBOZ01000031">
    <property type="protein sequence ID" value="TMQ63431.1"/>
    <property type="molecule type" value="Genomic_DNA"/>
</dbReference>
<dbReference type="Gene3D" id="1.10.10.60">
    <property type="entry name" value="Homeodomain-like"/>
    <property type="match status" value="1"/>
</dbReference>
<dbReference type="FunFam" id="3.40.50.300:FF:000006">
    <property type="entry name" value="DNA-binding transcriptional regulator NtrC"/>
    <property type="match status" value="1"/>
</dbReference>
<dbReference type="GO" id="GO:0006355">
    <property type="term" value="P:regulation of DNA-templated transcription"/>
    <property type="evidence" value="ECO:0007669"/>
    <property type="project" value="InterPro"/>
</dbReference>
<dbReference type="Pfam" id="PF25601">
    <property type="entry name" value="AAA_lid_14"/>
    <property type="match status" value="1"/>
</dbReference>
<evidence type="ECO:0000313" key="7">
    <source>
        <dbReference type="EMBL" id="TMQ63431.1"/>
    </source>
</evidence>
<dbReference type="InterPro" id="IPR002197">
    <property type="entry name" value="HTH_Fis"/>
</dbReference>
<keyword evidence="1" id="KW-0547">Nucleotide-binding</keyword>
<dbReference type="PROSITE" id="PS00688">
    <property type="entry name" value="SIGMA54_INTERACT_3"/>
    <property type="match status" value="1"/>
</dbReference>
<evidence type="ECO:0000256" key="1">
    <source>
        <dbReference type="ARBA" id="ARBA00022741"/>
    </source>
</evidence>
<dbReference type="PANTHER" id="PTHR32071">
    <property type="entry name" value="TRANSCRIPTIONAL REGULATORY PROTEIN"/>
    <property type="match status" value="1"/>
</dbReference>
<dbReference type="InterPro" id="IPR027417">
    <property type="entry name" value="P-loop_NTPase"/>
</dbReference>
<dbReference type="SUPFAM" id="SSF46689">
    <property type="entry name" value="Homeodomain-like"/>
    <property type="match status" value="1"/>
</dbReference>
<dbReference type="PROSITE" id="PS00675">
    <property type="entry name" value="SIGMA54_INTERACT_1"/>
    <property type="match status" value="1"/>
</dbReference>
<gene>
    <name evidence="7" type="ORF">E6K79_10150</name>
</gene>
<evidence type="ECO:0000256" key="2">
    <source>
        <dbReference type="ARBA" id="ARBA00022840"/>
    </source>
</evidence>
<reference evidence="7 8" key="1">
    <citation type="journal article" date="2019" name="Nat. Microbiol.">
        <title>Mediterranean grassland soil C-N compound turnover is dependent on rainfall and depth, and is mediated by genomically divergent microorganisms.</title>
        <authorList>
            <person name="Diamond S."/>
            <person name="Andeer P.F."/>
            <person name="Li Z."/>
            <person name="Crits-Christoph A."/>
            <person name="Burstein D."/>
            <person name="Anantharaman K."/>
            <person name="Lane K.R."/>
            <person name="Thomas B.C."/>
            <person name="Pan C."/>
            <person name="Northen T.R."/>
            <person name="Banfield J.F."/>
        </authorList>
    </citation>
    <scope>NUCLEOTIDE SEQUENCE [LARGE SCALE GENOMIC DNA]</scope>
    <source>
        <strain evidence="7">WS_9</strain>
    </source>
</reference>
<organism evidence="7 8">
    <name type="scientific">Eiseniibacteriota bacterium</name>
    <dbReference type="NCBI Taxonomy" id="2212470"/>
    <lineage>
        <taxon>Bacteria</taxon>
        <taxon>Candidatus Eiseniibacteriota</taxon>
    </lineage>
</organism>
<dbReference type="InterPro" id="IPR058031">
    <property type="entry name" value="AAA_lid_NorR"/>
</dbReference>
<dbReference type="Pfam" id="PF00158">
    <property type="entry name" value="Sigma54_activat"/>
    <property type="match status" value="1"/>
</dbReference>
<evidence type="ECO:0000259" key="6">
    <source>
        <dbReference type="PROSITE" id="PS50045"/>
    </source>
</evidence>
<feature type="domain" description="Sigma-54 factor interaction" evidence="6">
    <location>
        <begin position="182"/>
        <end position="411"/>
    </location>
</feature>
<keyword evidence="5" id="KW-0804">Transcription</keyword>
<dbReference type="InterPro" id="IPR025944">
    <property type="entry name" value="Sigma_54_int_dom_CS"/>
</dbReference>
<dbReference type="Proteomes" id="UP000317691">
    <property type="component" value="Unassembled WGS sequence"/>
</dbReference>
<keyword evidence="3" id="KW-0805">Transcription regulation</keyword>
<dbReference type="InterPro" id="IPR011006">
    <property type="entry name" value="CheY-like_superfamily"/>
</dbReference>
<comment type="caution">
    <text evidence="7">The sequence shown here is derived from an EMBL/GenBank/DDBJ whole genome shotgun (WGS) entry which is preliminary data.</text>
</comment>
<keyword evidence="4" id="KW-0238">DNA-binding</keyword>
<dbReference type="Gene3D" id="1.10.8.60">
    <property type="match status" value="1"/>
</dbReference>
<dbReference type="GO" id="GO:0043565">
    <property type="term" value="F:sequence-specific DNA binding"/>
    <property type="evidence" value="ECO:0007669"/>
    <property type="project" value="InterPro"/>
</dbReference>
<evidence type="ECO:0000256" key="5">
    <source>
        <dbReference type="ARBA" id="ARBA00023163"/>
    </source>
</evidence>
<keyword evidence="2" id="KW-0067">ATP-binding</keyword>
<dbReference type="GO" id="GO:0005524">
    <property type="term" value="F:ATP binding"/>
    <property type="evidence" value="ECO:0007669"/>
    <property type="project" value="UniProtKB-KW"/>
</dbReference>
<protein>
    <submittedName>
        <fullName evidence="7">Sigma-54-dependent Fis family transcriptional regulator</fullName>
    </submittedName>
</protein>
<dbReference type="Gene3D" id="3.40.50.300">
    <property type="entry name" value="P-loop containing nucleotide triphosphate hydrolases"/>
    <property type="match status" value="1"/>
</dbReference>
<dbReference type="SUPFAM" id="SSF52540">
    <property type="entry name" value="P-loop containing nucleoside triphosphate hydrolases"/>
    <property type="match status" value="1"/>
</dbReference>
<dbReference type="PANTHER" id="PTHR32071:SF117">
    <property type="entry name" value="PTS-DEPENDENT DIHYDROXYACETONE KINASE OPERON REGULATORY PROTEIN-RELATED"/>
    <property type="match status" value="1"/>
</dbReference>
<dbReference type="InterPro" id="IPR025662">
    <property type="entry name" value="Sigma_54_int_dom_ATP-bd_1"/>
</dbReference>
<dbReference type="InterPro" id="IPR003593">
    <property type="entry name" value="AAA+_ATPase"/>
</dbReference>
<dbReference type="SMART" id="SM00382">
    <property type="entry name" value="AAA"/>
    <property type="match status" value="1"/>
</dbReference>